<evidence type="ECO:0000256" key="6">
    <source>
        <dbReference type="ARBA" id="ARBA00022989"/>
    </source>
</evidence>
<name>A0ABY9VI81_9BACI</name>
<evidence type="ECO:0000256" key="4">
    <source>
        <dbReference type="ARBA" id="ARBA00022692"/>
    </source>
</evidence>
<dbReference type="EMBL" id="CP134494">
    <property type="protein sequence ID" value="WNF22582.1"/>
    <property type="molecule type" value="Genomic_DNA"/>
</dbReference>
<feature type="transmembrane region" description="Helical" evidence="8">
    <location>
        <begin position="107"/>
        <end position="129"/>
    </location>
</feature>
<feature type="transmembrane region" description="Helical" evidence="8">
    <location>
        <begin position="75"/>
        <end position="95"/>
    </location>
</feature>
<evidence type="ECO:0000256" key="3">
    <source>
        <dbReference type="ARBA" id="ARBA00022475"/>
    </source>
</evidence>
<keyword evidence="4 8" id="KW-0812">Transmembrane</keyword>
<accession>A0ABY9VI81</accession>
<comment type="subcellular location">
    <subcellularLocation>
        <location evidence="1">Cell membrane</location>
        <topology evidence="1">Multi-pass membrane protein</topology>
    </subcellularLocation>
</comment>
<keyword evidence="3" id="KW-1003">Cell membrane</keyword>
<feature type="transmembrane region" description="Helical" evidence="8">
    <location>
        <begin position="43"/>
        <end position="63"/>
    </location>
</feature>
<evidence type="ECO:0000256" key="8">
    <source>
        <dbReference type="SAM" id="Phobius"/>
    </source>
</evidence>
<dbReference type="PANTHER" id="PTHR11040:SF211">
    <property type="entry name" value="ZINC TRANSPORTER ZIP11"/>
    <property type="match status" value="1"/>
</dbReference>
<keyword evidence="10" id="KW-1185">Reference proteome</keyword>
<evidence type="ECO:0000256" key="2">
    <source>
        <dbReference type="ARBA" id="ARBA00006939"/>
    </source>
</evidence>
<protein>
    <submittedName>
        <fullName evidence="9">Zinc transporter</fullName>
    </submittedName>
</protein>
<comment type="similarity">
    <text evidence="2">Belongs to the ZIP transporter (TC 2.A.5) family.</text>
</comment>
<evidence type="ECO:0000256" key="1">
    <source>
        <dbReference type="ARBA" id="ARBA00004651"/>
    </source>
</evidence>
<reference evidence="9 10" key="1">
    <citation type="submission" date="2023-09" db="EMBL/GenBank/DDBJ databases">
        <title>Microbial mechanism of fulvic acid promoting antimony reduction mineralization in rice fields.</title>
        <authorList>
            <person name="Chen G."/>
            <person name="Lan J."/>
        </authorList>
    </citation>
    <scope>NUCLEOTIDE SEQUENCE [LARGE SCALE GENOMIC DNA]</scope>
    <source>
        <strain evidence="9 10">PS1</strain>
    </source>
</reference>
<keyword evidence="5" id="KW-0862">Zinc</keyword>
<evidence type="ECO:0000313" key="10">
    <source>
        <dbReference type="Proteomes" id="UP001303324"/>
    </source>
</evidence>
<organism evidence="9 10">
    <name type="scientific">Mesobacillus jeotgali</name>
    <dbReference type="NCBI Taxonomy" id="129985"/>
    <lineage>
        <taxon>Bacteria</taxon>
        <taxon>Bacillati</taxon>
        <taxon>Bacillota</taxon>
        <taxon>Bacilli</taxon>
        <taxon>Bacillales</taxon>
        <taxon>Bacillaceae</taxon>
        <taxon>Mesobacillus</taxon>
    </lineage>
</organism>
<dbReference type="RefSeq" id="WP_192469988.1">
    <property type="nucleotide sequence ID" value="NZ_CP109811.1"/>
</dbReference>
<feature type="transmembrane region" description="Helical" evidence="8">
    <location>
        <begin position="199"/>
        <end position="219"/>
    </location>
</feature>
<sequence length="220" mass="24486">MTFFINKKWNMNHQSIHLFCGGLLLGLITFDLIPEALVRLDPLGVFIGISSGVLLILTIDRFFRQFNHKAQTGWSAFILLFLALYTHSIPTGFALGLSFLNEEVDNFYLTIAVVLHHIPEGVILMGAILQNKLRSTIFWISCAILSFGVGFTIFAGQTIPVVPLKFYTLVIGAAIGTISYIALYEIFWKSIGTVSISRLLFILAIALGSIKLMIMVISIW</sequence>
<evidence type="ECO:0000256" key="7">
    <source>
        <dbReference type="ARBA" id="ARBA00023136"/>
    </source>
</evidence>
<feature type="transmembrane region" description="Helical" evidence="8">
    <location>
        <begin position="136"/>
        <end position="154"/>
    </location>
</feature>
<evidence type="ECO:0000256" key="5">
    <source>
        <dbReference type="ARBA" id="ARBA00022833"/>
    </source>
</evidence>
<dbReference type="InterPro" id="IPR003689">
    <property type="entry name" value="ZIP"/>
</dbReference>
<feature type="transmembrane region" description="Helical" evidence="8">
    <location>
        <begin position="166"/>
        <end position="187"/>
    </location>
</feature>
<dbReference type="Proteomes" id="UP001303324">
    <property type="component" value="Chromosome"/>
</dbReference>
<dbReference type="PANTHER" id="PTHR11040">
    <property type="entry name" value="ZINC/IRON TRANSPORTER"/>
    <property type="match status" value="1"/>
</dbReference>
<keyword evidence="6 8" id="KW-1133">Transmembrane helix</keyword>
<proteinExistence type="inferred from homology"/>
<keyword evidence="7 8" id="KW-0472">Membrane</keyword>
<dbReference type="Pfam" id="PF02535">
    <property type="entry name" value="Zip"/>
    <property type="match status" value="1"/>
</dbReference>
<gene>
    <name evidence="9" type="ORF">RH061_20895</name>
</gene>
<feature type="transmembrane region" description="Helical" evidence="8">
    <location>
        <begin position="16"/>
        <end position="37"/>
    </location>
</feature>
<evidence type="ECO:0000313" key="9">
    <source>
        <dbReference type="EMBL" id="WNF22582.1"/>
    </source>
</evidence>